<dbReference type="Gene3D" id="2.30.110.10">
    <property type="entry name" value="Electron Transport, Fmn-binding Protein, Chain A"/>
    <property type="match status" value="1"/>
</dbReference>
<protein>
    <recommendedName>
        <fullName evidence="3">Pyridoxamine 5'-phosphate oxidase putative domain-containing protein</fullName>
    </recommendedName>
</protein>
<keyword evidence="2" id="KW-1185">Reference proteome</keyword>
<name>A0A1X7CNP6_TRICW</name>
<dbReference type="STRING" id="28094.SAMN06295900_101695"/>
<evidence type="ECO:0008006" key="3">
    <source>
        <dbReference type="Google" id="ProtNLM"/>
    </source>
</evidence>
<evidence type="ECO:0000313" key="2">
    <source>
        <dbReference type="Proteomes" id="UP000192911"/>
    </source>
</evidence>
<gene>
    <name evidence="1" type="ORF">SAMN06295900_101695</name>
</gene>
<dbReference type="RefSeq" id="WP_085224253.1">
    <property type="nucleotide sequence ID" value="NZ_BSQD01000001.1"/>
</dbReference>
<accession>A0A1X7CNP6</accession>
<evidence type="ECO:0000313" key="1">
    <source>
        <dbReference type="EMBL" id="SMF00126.1"/>
    </source>
</evidence>
<organism evidence="1 2">
    <name type="scientific">Trinickia caryophylli</name>
    <name type="common">Paraburkholderia caryophylli</name>
    <dbReference type="NCBI Taxonomy" id="28094"/>
    <lineage>
        <taxon>Bacteria</taxon>
        <taxon>Pseudomonadati</taxon>
        <taxon>Pseudomonadota</taxon>
        <taxon>Betaproteobacteria</taxon>
        <taxon>Burkholderiales</taxon>
        <taxon>Burkholderiaceae</taxon>
        <taxon>Trinickia</taxon>
    </lineage>
</organism>
<sequence>MSRLPAPIAEFIVAHHVLGLAVVDRGMPWAASCFYAFDEPAASLIVMTSVQTRHGMAMRDSPAVAGTIGAQPERIRDIRGVQFGAWAECLTGAERRAASSLYLARHPIARLRTTDLWRLRLEDVKFTDNRLVFAQKSHWQRIVRPAPAVRVPA</sequence>
<dbReference type="EMBL" id="FXAH01000001">
    <property type="protein sequence ID" value="SMF00126.1"/>
    <property type="molecule type" value="Genomic_DNA"/>
</dbReference>
<reference evidence="2" key="1">
    <citation type="submission" date="2017-04" db="EMBL/GenBank/DDBJ databases">
        <authorList>
            <person name="Varghese N."/>
            <person name="Submissions S."/>
        </authorList>
    </citation>
    <scope>NUCLEOTIDE SEQUENCE [LARGE SCALE GENOMIC DNA]</scope>
    <source>
        <strain evidence="2">Ballard 720</strain>
    </source>
</reference>
<dbReference type="SUPFAM" id="SSF50475">
    <property type="entry name" value="FMN-binding split barrel"/>
    <property type="match status" value="1"/>
</dbReference>
<proteinExistence type="predicted"/>
<dbReference type="OrthoDB" id="8447155at2"/>
<dbReference type="Proteomes" id="UP000192911">
    <property type="component" value="Unassembled WGS sequence"/>
</dbReference>
<dbReference type="AlphaFoldDB" id="A0A1X7CNP6"/>
<dbReference type="PIRSF" id="PIRSF009554">
    <property type="entry name" value="UCP009554"/>
    <property type="match status" value="1"/>
</dbReference>
<dbReference type="InterPro" id="IPR012349">
    <property type="entry name" value="Split_barrel_FMN-bd"/>
</dbReference>
<dbReference type="InterPro" id="IPR011194">
    <property type="entry name" value="UPF0306"/>
</dbReference>
<dbReference type="GeneID" id="95548830"/>